<name>A0AAV9CJY1_ACOCL</name>
<dbReference type="AlphaFoldDB" id="A0AAV9CJY1"/>
<evidence type="ECO:0000313" key="2">
    <source>
        <dbReference type="Proteomes" id="UP001180020"/>
    </source>
</evidence>
<proteinExistence type="predicted"/>
<keyword evidence="2" id="KW-1185">Reference proteome</keyword>
<dbReference type="Proteomes" id="UP001180020">
    <property type="component" value="Unassembled WGS sequence"/>
</dbReference>
<dbReference type="EMBL" id="JAUJYO010000018">
    <property type="protein sequence ID" value="KAK1289120.1"/>
    <property type="molecule type" value="Genomic_DNA"/>
</dbReference>
<sequence length="108" mass="12259">MEVAERETSLSNDQNEVIAYGVNVVAQTTVRQEQKTAPTQEHTLPASIESPCLSKYDDTRVRHKHKSAILRNIKDEARMQTQPQEALALVETRKAVDLLVSQQEQWMA</sequence>
<comment type="caution">
    <text evidence="1">The sequence shown here is derived from an EMBL/GenBank/DDBJ whole genome shotgun (WGS) entry which is preliminary data.</text>
</comment>
<organism evidence="1 2">
    <name type="scientific">Acorus calamus</name>
    <name type="common">Sweet flag</name>
    <dbReference type="NCBI Taxonomy" id="4465"/>
    <lineage>
        <taxon>Eukaryota</taxon>
        <taxon>Viridiplantae</taxon>
        <taxon>Streptophyta</taxon>
        <taxon>Embryophyta</taxon>
        <taxon>Tracheophyta</taxon>
        <taxon>Spermatophyta</taxon>
        <taxon>Magnoliopsida</taxon>
        <taxon>Liliopsida</taxon>
        <taxon>Acoraceae</taxon>
        <taxon>Acorus</taxon>
    </lineage>
</organism>
<reference evidence="1" key="2">
    <citation type="submission" date="2023-06" db="EMBL/GenBank/DDBJ databases">
        <authorList>
            <person name="Ma L."/>
            <person name="Liu K.-W."/>
            <person name="Li Z."/>
            <person name="Hsiao Y.-Y."/>
            <person name="Qi Y."/>
            <person name="Fu T."/>
            <person name="Tang G."/>
            <person name="Zhang D."/>
            <person name="Sun W.-H."/>
            <person name="Liu D.-K."/>
            <person name="Li Y."/>
            <person name="Chen G.-Z."/>
            <person name="Liu X.-D."/>
            <person name="Liao X.-Y."/>
            <person name="Jiang Y.-T."/>
            <person name="Yu X."/>
            <person name="Hao Y."/>
            <person name="Huang J."/>
            <person name="Zhao X.-W."/>
            <person name="Ke S."/>
            <person name="Chen Y.-Y."/>
            <person name="Wu W.-L."/>
            <person name="Hsu J.-L."/>
            <person name="Lin Y.-F."/>
            <person name="Huang M.-D."/>
            <person name="Li C.-Y."/>
            <person name="Huang L."/>
            <person name="Wang Z.-W."/>
            <person name="Zhao X."/>
            <person name="Zhong W.-Y."/>
            <person name="Peng D.-H."/>
            <person name="Ahmad S."/>
            <person name="Lan S."/>
            <person name="Zhang J.-S."/>
            <person name="Tsai W.-C."/>
            <person name="Van De Peer Y."/>
            <person name="Liu Z.-J."/>
        </authorList>
    </citation>
    <scope>NUCLEOTIDE SEQUENCE</scope>
    <source>
        <strain evidence="1">CP</strain>
        <tissue evidence="1">Leaves</tissue>
    </source>
</reference>
<protein>
    <submittedName>
        <fullName evidence="1">Uncharacterized protein</fullName>
    </submittedName>
</protein>
<reference evidence="1" key="1">
    <citation type="journal article" date="2023" name="Nat. Commun.">
        <title>Diploid and tetraploid genomes of Acorus and the evolution of monocots.</title>
        <authorList>
            <person name="Ma L."/>
            <person name="Liu K.W."/>
            <person name="Li Z."/>
            <person name="Hsiao Y.Y."/>
            <person name="Qi Y."/>
            <person name="Fu T."/>
            <person name="Tang G.D."/>
            <person name="Zhang D."/>
            <person name="Sun W.H."/>
            <person name="Liu D.K."/>
            <person name="Li Y."/>
            <person name="Chen G.Z."/>
            <person name="Liu X.D."/>
            <person name="Liao X.Y."/>
            <person name="Jiang Y.T."/>
            <person name="Yu X."/>
            <person name="Hao Y."/>
            <person name="Huang J."/>
            <person name="Zhao X.W."/>
            <person name="Ke S."/>
            <person name="Chen Y.Y."/>
            <person name="Wu W.L."/>
            <person name="Hsu J.L."/>
            <person name="Lin Y.F."/>
            <person name="Huang M.D."/>
            <person name="Li C.Y."/>
            <person name="Huang L."/>
            <person name="Wang Z.W."/>
            <person name="Zhao X."/>
            <person name="Zhong W.Y."/>
            <person name="Peng D.H."/>
            <person name="Ahmad S."/>
            <person name="Lan S."/>
            <person name="Zhang J.S."/>
            <person name="Tsai W.C."/>
            <person name="Van de Peer Y."/>
            <person name="Liu Z.J."/>
        </authorList>
    </citation>
    <scope>NUCLEOTIDE SEQUENCE</scope>
    <source>
        <strain evidence="1">CP</strain>
    </source>
</reference>
<accession>A0AAV9CJY1</accession>
<gene>
    <name evidence="1" type="ORF">QJS10_CPB18g00822</name>
</gene>
<evidence type="ECO:0000313" key="1">
    <source>
        <dbReference type="EMBL" id="KAK1289120.1"/>
    </source>
</evidence>